<dbReference type="Gene3D" id="1.10.10.10">
    <property type="entry name" value="Winged helix-like DNA-binding domain superfamily/Winged helix DNA-binding domain"/>
    <property type="match status" value="1"/>
</dbReference>
<dbReference type="PANTHER" id="PTHR42942:SF1">
    <property type="entry name" value="ALKYLTRANSFERASE-LIKE PROTEIN 1"/>
    <property type="match status" value="1"/>
</dbReference>
<dbReference type="Pfam" id="PF01035">
    <property type="entry name" value="DNA_binding_1"/>
    <property type="match status" value="1"/>
</dbReference>
<dbReference type="GO" id="GO:0006281">
    <property type="term" value="P:DNA repair"/>
    <property type="evidence" value="ECO:0007669"/>
    <property type="project" value="InterPro"/>
</dbReference>
<gene>
    <name evidence="3" type="ORF">E3W66_00285</name>
</gene>
<feature type="domain" description="Methylated-DNA-[protein]-cysteine S-methyltransferase DNA binding" evidence="2">
    <location>
        <begin position="17"/>
        <end position="93"/>
    </location>
</feature>
<reference evidence="3 4" key="1">
    <citation type="submission" date="2019-03" db="EMBL/GenBank/DDBJ databases">
        <title>Draft genome of Gammaproteobacteria bacterium LSUCC0057, a member of the SAR92 clade.</title>
        <authorList>
            <person name="Lanclos V.C."/>
            <person name="Doiron C."/>
            <person name="Henson M.W."/>
            <person name="Thrash J.C."/>
        </authorList>
    </citation>
    <scope>NUCLEOTIDE SEQUENCE [LARGE SCALE GENOMIC DNA]</scope>
    <source>
        <strain evidence="3 4">LSUCC0057</strain>
    </source>
</reference>
<dbReference type="SUPFAM" id="SSF46767">
    <property type="entry name" value="Methylated DNA-protein cysteine methyltransferase, C-terminal domain"/>
    <property type="match status" value="1"/>
</dbReference>
<keyword evidence="4" id="KW-1185">Reference proteome</keyword>
<dbReference type="InterPro" id="IPR014048">
    <property type="entry name" value="MethylDNA_cys_MeTrfase_DNA-bd"/>
</dbReference>
<sequence>MVNHRPPLSTATDQADAQLWLWLAAIPAGRVTSYGRLAALAGRRGSARWVGRQLSQLPADSALPWHRVVNSRGVIVPRCGAEQQRQRLLAEGVAVCDDRVALRDYLWQPQ</sequence>
<comment type="caution">
    <text evidence="3">The sequence shown here is derived from an EMBL/GenBank/DDBJ whole genome shotgun (WGS) entry which is preliminary data.</text>
</comment>
<dbReference type="OrthoDB" id="9132167at2"/>
<evidence type="ECO:0000259" key="2">
    <source>
        <dbReference type="Pfam" id="PF01035"/>
    </source>
</evidence>
<organism evidence="3 4">
    <name type="scientific">Gammaproteobacteria bacterium LSUCC0057</name>
    <dbReference type="NCBI Taxonomy" id="2559237"/>
    <lineage>
        <taxon>Bacteria</taxon>
        <taxon>Pseudomonadati</taxon>
        <taxon>Pseudomonadota</taxon>
        <taxon>Gammaproteobacteria</taxon>
        <taxon>Cellvibrionales</taxon>
        <taxon>Porticoccaceae</taxon>
        <taxon>SAR92 clade</taxon>
    </lineage>
</organism>
<dbReference type="GO" id="GO:0003824">
    <property type="term" value="F:catalytic activity"/>
    <property type="evidence" value="ECO:0007669"/>
    <property type="project" value="InterPro"/>
</dbReference>
<accession>A0A4Y8UHV7</accession>
<dbReference type="CDD" id="cd06445">
    <property type="entry name" value="ATase"/>
    <property type="match status" value="1"/>
</dbReference>
<dbReference type="InterPro" id="IPR036217">
    <property type="entry name" value="MethylDNA_cys_MeTrfase_DNAb"/>
</dbReference>
<protein>
    <recommendedName>
        <fullName evidence="2">Methylated-DNA-[protein]-cysteine S-methyltransferase DNA binding domain-containing protein</fullName>
    </recommendedName>
</protein>
<evidence type="ECO:0000256" key="1">
    <source>
        <dbReference type="ARBA" id="ARBA00022763"/>
    </source>
</evidence>
<evidence type="ECO:0000313" key="3">
    <source>
        <dbReference type="EMBL" id="TFH68436.1"/>
    </source>
</evidence>
<proteinExistence type="predicted"/>
<name>A0A4Y8UHV7_9GAMM</name>
<dbReference type="PANTHER" id="PTHR42942">
    <property type="entry name" value="6-O-METHYLGUANINE DNA METHYLTRANSFERASE"/>
    <property type="match status" value="1"/>
</dbReference>
<dbReference type="InterPro" id="IPR036388">
    <property type="entry name" value="WH-like_DNA-bd_sf"/>
</dbReference>
<dbReference type="EMBL" id="SPIA01000001">
    <property type="protein sequence ID" value="TFH68436.1"/>
    <property type="molecule type" value="Genomic_DNA"/>
</dbReference>
<dbReference type="Proteomes" id="UP000298133">
    <property type="component" value="Unassembled WGS sequence"/>
</dbReference>
<dbReference type="AlphaFoldDB" id="A0A4Y8UHV7"/>
<dbReference type="InterPro" id="IPR052520">
    <property type="entry name" value="ATL_DNA_repair"/>
</dbReference>
<keyword evidence="1" id="KW-0227">DNA damage</keyword>
<evidence type="ECO:0000313" key="4">
    <source>
        <dbReference type="Proteomes" id="UP000298133"/>
    </source>
</evidence>